<accession>K0SLN1</accession>
<keyword evidence="2" id="KW-1133">Transmembrane helix</keyword>
<feature type="compositionally biased region" description="Polar residues" evidence="1">
    <location>
        <begin position="717"/>
        <end position="729"/>
    </location>
</feature>
<feature type="compositionally biased region" description="Low complexity" evidence="1">
    <location>
        <begin position="688"/>
        <end position="708"/>
    </location>
</feature>
<evidence type="ECO:0000313" key="3">
    <source>
        <dbReference type="EMBL" id="EJK61871.1"/>
    </source>
</evidence>
<evidence type="ECO:0000313" key="4">
    <source>
        <dbReference type="Proteomes" id="UP000266841"/>
    </source>
</evidence>
<keyword evidence="2" id="KW-0812">Transmembrane</keyword>
<feature type="transmembrane region" description="Helical" evidence="2">
    <location>
        <begin position="531"/>
        <end position="552"/>
    </location>
</feature>
<feature type="compositionally biased region" description="Basic and acidic residues" evidence="1">
    <location>
        <begin position="789"/>
        <end position="799"/>
    </location>
</feature>
<dbReference type="OMA" id="VWNSNLF"/>
<name>K0SLN1_THAOC</name>
<protein>
    <submittedName>
        <fullName evidence="3">Uncharacterized protein</fullName>
    </submittedName>
</protein>
<feature type="compositionally biased region" description="Polar residues" evidence="1">
    <location>
        <begin position="1030"/>
        <end position="1042"/>
    </location>
</feature>
<proteinExistence type="predicted"/>
<feature type="compositionally biased region" description="Polar residues" evidence="1">
    <location>
        <begin position="832"/>
        <end position="874"/>
    </location>
</feature>
<evidence type="ECO:0000256" key="2">
    <source>
        <dbReference type="SAM" id="Phobius"/>
    </source>
</evidence>
<feature type="transmembrane region" description="Helical" evidence="2">
    <location>
        <begin position="308"/>
        <end position="328"/>
    </location>
</feature>
<keyword evidence="4" id="KW-1185">Reference proteome</keyword>
<feature type="compositionally biased region" description="Basic residues" evidence="1">
    <location>
        <begin position="1082"/>
        <end position="1111"/>
    </location>
</feature>
<organism evidence="3 4">
    <name type="scientific">Thalassiosira oceanica</name>
    <name type="common">Marine diatom</name>
    <dbReference type="NCBI Taxonomy" id="159749"/>
    <lineage>
        <taxon>Eukaryota</taxon>
        <taxon>Sar</taxon>
        <taxon>Stramenopiles</taxon>
        <taxon>Ochrophyta</taxon>
        <taxon>Bacillariophyta</taxon>
        <taxon>Coscinodiscophyceae</taxon>
        <taxon>Thalassiosirophycidae</taxon>
        <taxon>Thalassiosirales</taxon>
        <taxon>Thalassiosiraceae</taxon>
        <taxon>Thalassiosira</taxon>
    </lineage>
</organism>
<evidence type="ECO:0000256" key="1">
    <source>
        <dbReference type="SAM" id="MobiDB-lite"/>
    </source>
</evidence>
<feature type="compositionally biased region" description="Basic and acidic residues" evidence="1">
    <location>
        <begin position="751"/>
        <end position="763"/>
    </location>
</feature>
<dbReference type="AlphaFoldDB" id="K0SLN1"/>
<feature type="compositionally biased region" description="Basic residues" evidence="1">
    <location>
        <begin position="1054"/>
        <end position="1063"/>
    </location>
</feature>
<feature type="region of interest" description="Disordered" evidence="1">
    <location>
        <begin position="119"/>
        <end position="139"/>
    </location>
</feature>
<dbReference type="Proteomes" id="UP000266841">
    <property type="component" value="Unassembled WGS sequence"/>
</dbReference>
<keyword evidence="2" id="KW-0472">Membrane</keyword>
<feature type="compositionally biased region" description="Basic residues" evidence="1">
    <location>
        <begin position="884"/>
        <end position="895"/>
    </location>
</feature>
<dbReference type="EMBL" id="AGNL01019383">
    <property type="protein sequence ID" value="EJK61871.1"/>
    <property type="molecule type" value="Genomic_DNA"/>
</dbReference>
<dbReference type="eggNOG" id="ENOG502QYV4">
    <property type="taxonomic scope" value="Eukaryota"/>
</dbReference>
<feature type="region of interest" description="Disordered" evidence="1">
    <location>
        <begin position="653"/>
        <end position="729"/>
    </location>
</feature>
<feature type="transmembrane region" description="Helical" evidence="2">
    <location>
        <begin position="429"/>
        <end position="448"/>
    </location>
</feature>
<gene>
    <name evidence="3" type="ORF">THAOC_17561</name>
</gene>
<feature type="transmembrane region" description="Helical" evidence="2">
    <location>
        <begin position="501"/>
        <end position="525"/>
    </location>
</feature>
<feature type="compositionally biased region" description="Low complexity" evidence="1">
    <location>
        <begin position="1064"/>
        <end position="1077"/>
    </location>
</feature>
<feature type="transmembrane region" description="Helical" evidence="2">
    <location>
        <begin position="399"/>
        <end position="417"/>
    </location>
</feature>
<feature type="transmembrane region" description="Helical" evidence="2">
    <location>
        <begin position="468"/>
        <end position="489"/>
    </location>
</feature>
<feature type="region of interest" description="Disordered" evidence="1">
    <location>
        <begin position="46"/>
        <end position="70"/>
    </location>
</feature>
<reference evidence="3 4" key="1">
    <citation type="journal article" date="2012" name="Genome Biol.">
        <title>Genome and low-iron response of an oceanic diatom adapted to chronic iron limitation.</title>
        <authorList>
            <person name="Lommer M."/>
            <person name="Specht M."/>
            <person name="Roy A.S."/>
            <person name="Kraemer L."/>
            <person name="Andreson R."/>
            <person name="Gutowska M.A."/>
            <person name="Wolf J."/>
            <person name="Bergner S.V."/>
            <person name="Schilhabel M.B."/>
            <person name="Klostermeier U.C."/>
            <person name="Beiko R.G."/>
            <person name="Rosenstiel P."/>
            <person name="Hippler M."/>
            <person name="Laroche J."/>
        </authorList>
    </citation>
    <scope>NUCLEOTIDE SEQUENCE [LARGE SCALE GENOMIC DNA]</scope>
    <source>
        <strain evidence="3 4">CCMP1005</strain>
    </source>
</reference>
<feature type="compositionally biased region" description="Low complexity" evidence="1">
    <location>
        <begin position="942"/>
        <end position="952"/>
    </location>
</feature>
<comment type="caution">
    <text evidence="3">The sequence shown here is derived from an EMBL/GenBank/DDBJ whole genome shotgun (WGS) entry which is preliminary data.</text>
</comment>
<sequence>MSLPAERLMLIPLDTGGIHYMSRERQRFSSLAAWRRESCWGPDTRTLGNRTYRETPGTGAPVNDGRNRPAPPCSSAELSLLFAVAQVMISPCLCVWAGPGATRRYERTDHYHRDVARAREECRMSSSGRQDSPAGMQPPGRVVISSGAIEKVKEPVKAANLRDDDTSLFGGAFVAMNEHQRRPRTSWMQNCSSSVIEEPKWNHMNSMGRQQRTRSRDRIEKRMSHGVSSNWQRSEVSLLDKTYHSTATRSTCESTRYTAASFRGDELPDDRGSGRMTRWLALATVNVVATSSIANATTAAQRGARESVALASASLAFAICTIVGVGRVHEPFRQRINERPDYGSLMPLTWEQAAALAVLILVCVESAIALDTRSSLSGVPLAVEGVAVWNSNLFCASWIGMYGAAYLVSCVFGHEVFIRNRFGPSSNQLWFLSFFSSLALASLLFSLMSSVKCGQEYLRGSPYCERTLTTAILALGGSIVSLTCGLCFLIKRSSSLRQTPLIKRISLLATAVQFTLFSSIVGLASSSPGPAVEFGSVFVASWATWIIGLISFKTSIENLFTEEEEIEIMRMRVVKSLDKSSRSCDHTVRMTDDETAFDESSYGELDESVGEVSNFVRGLDALTSAHQNPYEYTGQQALPDPIQELLSDAESCHRGYEPEDHEDPGYNASYGRSDPDGSSYLPELLARTSTSTGTSSSSSNPTSSSQSSKRNDREENSFYTTDGGSYFSGSQAVNVRTGIQEDVSTLGGTTMDREPLRFGDPRGIRGSHTTASTFGVRKQEPVNSSESSQDIHRSKDSVSDSRSPQKPAVKDVPANFANNSHANPKMRRRMSSETFISNLSPLQERSCEESGSPSTGCKKSPATRSGRSIKTSKSPRVATEPRRTSRSRKSTHVTQKRSDISNDSSIRATVDKKLKKGRDKQAKKDRAAAMAAAINRNSCTPATASTSSSSSSDFDIVVHSDNSELTELTQEGFGPPSAARATGKTAYIPRSGFVSMDRRLPQRLPLYNGSDTSSSAKSSKDAFPAESRDQGNLQGFQGSPTTTDDDESADQRHQIRRQQRRRLSGGVSSSDSSGGNRNYRGIARKKSHTSVKSRSQTRSKSSGRSRGSRKSRSSDSLHDSVSFVGTKSDSSRRPSLLSMFSEENTLQIPVDQDFAC</sequence>
<feature type="region of interest" description="Disordered" evidence="1">
    <location>
        <begin position="744"/>
        <end position="1143"/>
    </location>
</feature>